<dbReference type="Gene3D" id="1.20.1250.20">
    <property type="entry name" value="MFS general substrate transporter like domains"/>
    <property type="match status" value="2"/>
</dbReference>
<feature type="transmembrane region" description="Helical" evidence="3">
    <location>
        <begin position="402"/>
        <end position="418"/>
    </location>
</feature>
<evidence type="ECO:0000313" key="6">
    <source>
        <dbReference type="EMBL" id="GCB72043.1"/>
    </source>
</evidence>
<dbReference type="OrthoDB" id="2213137at2759"/>
<dbReference type="PANTHER" id="PTHR11360:SF14">
    <property type="entry name" value="MONOCARBOXYLATE TRANSPORTER 5"/>
    <property type="match status" value="1"/>
</dbReference>
<feature type="domain" description="Major facilitator superfamily (MFS) profile" evidence="5">
    <location>
        <begin position="1"/>
        <end position="513"/>
    </location>
</feature>
<dbReference type="STRING" id="75743.A0A401PFY6"/>
<dbReference type="GO" id="GO:0008028">
    <property type="term" value="F:monocarboxylic acid transmembrane transporter activity"/>
    <property type="evidence" value="ECO:0007669"/>
    <property type="project" value="TreeGrafter"/>
</dbReference>
<dbReference type="InterPro" id="IPR020846">
    <property type="entry name" value="MFS_dom"/>
</dbReference>
<dbReference type="InterPro" id="IPR011701">
    <property type="entry name" value="MFS"/>
</dbReference>
<dbReference type="AlphaFoldDB" id="A0A401PFY6"/>
<organism evidence="6 7">
    <name type="scientific">Scyliorhinus torazame</name>
    <name type="common">Cloudy catshark</name>
    <name type="synonym">Catulus torazame</name>
    <dbReference type="NCBI Taxonomy" id="75743"/>
    <lineage>
        <taxon>Eukaryota</taxon>
        <taxon>Metazoa</taxon>
        <taxon>Chordata</taxon>
        <taxon>Craniata</taxon>
        <taxon>Vertebrata</taxon>
        <taxon>Chondrichthyes</taxon>
        <taxon>Elasmobranchii</taxon>
        <taxon>Galeomorphii</taxon>
        <taxon>Galeoidea</taxon>
        <taxon>Carcharhiniformes</taxon>
        <taxon>Scyliorhinidae</taxon>
        <taxon>Scyliorhinus</taxon>
    </lineage>
</organism>
<feature type="transmembrane region" description="Helical" evidence="3">
    <location>
        <begin position="333"/>
        <end position="354"/>
    </location>
</feature>
<evidence type="ECO:0000256" key="2">
    <source>
        <dbReference type="SAM" id="MobiDB-lite"/>
    </source>
</evidence>
<feature type="transmembrane region" description="Helical" evidence="3">
    <location>
        <begin position="459"/>
        <end position="477"/>
    </location>
</feature>
<comment type="caution">
    <text evidence="6">The sequence shown here is derived from an EMBL/GenBank/DDBJ whole genome shotgun (WGS) entry which is preliminary data.</text>
</comment>
<reference evidence="6 7" key="1">
    <citation type="journal article" date="2018" name="Nat. Ecol. Evol.">
        <title>Shark genomes provide insights into elasmobranch evolution and the origin of vertebrates.</title>
        <authorList>
            <person name="Hara Y"/>
            <person name="Yamaguchi K"/>
            <person name="Onimaru K"/>
            <person name="Kadota M"/>
            <person name="Koyanagi M"/>
            <person name="Keeley SD"/>
            <person name="Tatsumi K"/>
            <person name="Tanaka K"/>
            <person name="Motone F"/>
            <person name="Kageyama Y"/>
            <person name="Nozu R"/>
            <person name="Adachi N"/>
            <person name="Nishimura O"/>
            <person name="Nakagawa R"/>
            <person name="Tanegashima C"/>
            <person name="Kiyatake I"/>
            <person name="Matsumoto R"/>
            <person name="Murakumo K"/>
            <person name="Nishida K"/>
            <person name="Terakita A"/>
            <person name="Kuratani S"/>
            <person name="Sato K"/>
            <person name="Hyodo S Kuraku.S."/>
        </authorList>
    </citation>
    <scope>NUCLEOTIDE SEQUENCE [LARGE SCALE GENOMIC DNA]</scope>
</reference>
<gene>
    <name evidence="6" type="ORF">scyTo_0001798</name>
</gene>
<evidence type="ECO:0000313" key="7">
    <source>
        <dbReference type="Proteomes" id="UP000288216"/>
    </source>
</evidence>
<evidence type="ECO:0000256" key="3">
    <source>
        <dbReference type="SAM" id="Phobius"/>
    </source>
</evidence>
<feature type="transmembrane region" description="Helical" evidence="3">
    <location>
        <begin position="489"/>
        <end position="511"/>
    </location>
</feature>
<keyword evidence="3" id="KW-1133">Transmembrane helix</keyword>
<dbReference type="GO" id="GO:0016020">
    <property type="term" value="C:membrane"/>
    <property type="evidence" value="ECO:0007669"/>
    <property type="project" value="UniProtKB-SubCell"/>
</dbReference>
<keyword evidence="4" id="KW-0732">Signal</keyword>
<feature type="non-terminal residue" evidence="6">
    <location>
        <position position="1"/>
    </location>
</feature>
<keyword evidence="3" id="KW-0472">Membrane</keyword>
<dbReference type="PROSITE" id="PS50850">
    <property type="entry name" value="MFS"/>
    <property type="match status" value="1"/>
</dbReference>
<feature type="transmembrane region" description="Helical" evidence="3">
    <location>
        <begin position="60"/>
        <end position="78"/>
    </location>
</feature>
<keyword evidence="3" id="KW-0812">Transmembrane</keyword>
<comment type="subcellular location">
    <subcellularLocation>
        <location evidence="1">Membrane</location>
        <topology evidence="1">Multi-pass membrane protein</topology>
    </subcellularLocation>
</comment>
<evidence type="ECO:0000259" key="5">
    <source>
        <dbReference type="PROSITE" id="PS50850"/>
    </source>
</evidence>
<accession>A0A401PFY6</accession>
<dbReference type="PANTHER" id="PTHR11360">
    <property type="entry name" value="MONOCARBOXYLATE TRANSPORTER"/>
    <property type="match status" value="1"/>
</dbReference>
<dbReference type="InterPro" id="IPR036259">
    <property type="entry name" value="MFS_trans_sf"/>
</dbReference>
<feature type="region of interest" description="Disordered" evidence="2">
    <location>
        <begin position="207"/>
        <end position="241"/>
    </location>
</feature>
<feature type="transmembrane region" description="Helical" evidence="3">
    <location>
        <begin position="84"/>
        <end position="105"/>
    </location>
</feature>
<feature type="transmembrane region" description="Helical" evidence="3">
    <location>
        <begin position="366"/>
        <end position="390"/>
    </location>
</feature>
<feature type="chain" id="PRO_5019188630" description="Major facilitator superfamily (MFS) profile domain-containing protein" evidence="4">
    <location>
        <begin position="21"/>
        <end position="555"/>
    </location>
</feature>
<feature type="transmembrane region" description="Helical" evidence="3">
    <location>
        <begin position="143"/>
        <end position="162"/>
    </location>
</feature>
<evidence type="ECO:0000256" key="4">
    <source>
        <dbReference type="SAM" id="SignalP"/>
    </source>
</evidence>
<dbReference type="InterPro" id="IPR050327">
    <property type="entry name" value="Proton-linked_MCT"/>
</dbReference>
<dbReference type="EMBL" id="BFAA01000420">
    <property type="protein sequence ID" value="GCB72043.1"/>
    <property type="molecule type" value="Genomic_DNA"/>
</dbReference>
<dbReference type="Pfam" id="PF07690">
    <property type="entry name" value="MFS_1"/>
    <property type="match status" value="2"/>
</dbReference>
<feature type="compositionally biased region" description="Basic and acidic residues" evidence="2">
    <location>
        <begin position="228"/>
        <end position="241"/>
    </location>
</feature>
<keyword evidence="7" id="KW-1185">Reference proteome</keyword>
<feature type="transmembrane region" description="Helical" evidence="3">
    <location>
        <begin position="424"/>
        <end position="447"/>
    </location>
</feature>
<dbReference type="OMA" id="CIAGIVE"/>
<evidence type="ECO:0000256" key="1">
    <source>
        <dbReference type="ARBA" id="ARBA00004141"/>
    </source>
</evidence>
<dbReference type="Proteomes" id="UP000288216">
    <property type="component" value="Unassembled WGS sequence"/>
</dbReference>
<proteinExistence type="predicted"/>
<name>A0A401PFY6_SCYTO</name>
<dbReference type="SUPFAM" id="SSF103473">
    <property type="entry name" value="MFS general substrate transporter"/>
    <property type="match status" value="1"/>
</dbReference>
<sequence>INVLAMGILKSFGMLSVALQETFQASMEQISWIGSILSCVRLTAGPIAGIFCAKIGEKQTGILGAVMVSTGLFLSSYVDRIAFLYVTLGLLTGCGFAFLSQAAALNTTKYFCRKLTTACAISRSGTGLTFALAPFLQYLLNEYGWRGAILILCGLTLHLIPLGMLNRPIYLKPDVAEDSDRRECRQGQLLLLDGKAAMITTGAPRAQLPISHHPKPARRLLSSQNGPEESHSLRCDEKEAVEQDHRAPNDLSILRPQDLCSPLEPILLRQLHSTVLPSCKVQNRSSSQILATVTKPTDTSHKGFSRELGAQLKSISVGVKNLIDFTLLTNPLFIIYTICTFFSQLAYFIPYFHLVAKAKALGIEQFQATLLICIAGIVEIVAQLISGYVADRNLMAKYHYHKVYLLFCGAVNLLAPLAKTFPALMVYIVFLAMFCGAYLTLLLPVLIDFIGIHRLHKGMGLYQFFVGIGCLIGPPAAGALHDFTKNYDASFQLAGSCYFVSFLVLFFVPLAERKLSKEAKKRIMEDSNDLAQASILTPPPEGPPLKEYLELETMV</sequence>
<feature type="signal peptide" evidence="4">
    <location>
        <begin position="1"/>
        <end position="20"/>
    </location>
</feature>
<protein>
    <recommendedName>
        <fullName evidence="5">Major facilitator superfamily (MFS) profile domain-containing protein</fullName>
    </recommendedName>
</protein>